<dbReference type="HAMAP" id="MF_00063">
    <property type="entry name" value="CysH"/>
    <property type="match status" value="1"/>
</dbReference>
<reference evidence="6 7" key="1">
    <citation type="submission" date="2021-01" db="EMBL/GenBank/DDBJ databases">
        <title>Whole genome shotgun sequence of Actinoplanes durhamensis NBRC 14914.</title>
        <authorList>
            <person name="Komaki H."/>
            <person name="Tamura T."/>
        </authorList>
    </citation>
    <scope>NUCLEOTIDE SEQUENCE [LARGE SCALE GENOMIC DNA]</scope>
    <source>
        <strain evidence="6 7">NBRC 14914</strain>
    </source>
</reference>
<dbReference type="InterPro" id="IPR014729">
    <property type="entry name" value="Rossmann-like_a/b/a_fold"/>
</dbReference>
<dbReference type="Pfam" id="PF01507">
    <property type="entry name" value="PAPS_reduct"/>
    <property type="match status" value="1"/>
</dbReference>
<dbReference type="InterPro" id="IPR002500">
    <property type="entry name" value="PAPS_reduct_dom"/>
</dbReference>
<feature type="active site" description="Nucleophile; cysteine thiosulfonate intermediate" evidence="4">
    <location>
        <position position="268"/>
    </location>
</feature>
<comment type="subcellular location">
    <subcellularLocation>
        <location evidence="4">Cytoplasm</location>
    </subcellularLocation>
</comment>
<comment type="pathway">
    <text evidence="3 4">Sulfur metabolism; hydrogen sulfide biosynthesis; sulfite from sulfate.</text>
</comment>
<dbReference type="Gene3D" id="3.40.50.620">
    <property type="entry name" value="HUPs"/>
    <property type="match status" value="1"/>
</dbReference>
<dbReference type="PIRSF" id="PIRSF000857">
    <property type="entry name" value="PAPS_reductase"/>
    <property type="match status" value="1"/>
</dbReference>
<evidence type="ECO:0000313" key="6">
    <source>
        <dbReference type="EMBL" id="GID99252.1"/>
    </source>
</evidence>
<dbReference type="EMBL" id="BOML01000006">
    <property type="protein sequence ID" value="GID99252.1"/>
    <property type="molecule type" value="Genomic_DNA"/>
</dbReference>
<gene>
    <name evidence="4 6" type="primary">cysH</name>
    <name evidence="6" type="ORF">Adu01nite_06030</name>
</gene>
<keyword evidence="4" id="KW-0963">Cytoplasm</keyword>
<comment type="function">
    <text evidence="4">Catalyzes the formation of sulfite from adenosine 5'-phosphosulfate (APS) using thioredoxin as an electron donor.</text>
</comment>
<evidence type="ECO:0000313" key="7">
    <source>
        <dbReference type="Proteomes" id="UP000637628"/>
    </source>
</evidence>
<proteinExistence type="inferred from homology"/>
<keyword evidence="4" id="KW-0411">Iron-sulfur</keyword>
<keyword evidence="4" id="KW-0479">Metal-binding</keyword>
<protein>
    <recommendedName>
        <fullName evidence="4">Adenosine 5'-phosphosulfate reductase</fullName>
        <shortName evidence="4">APS reductase</shortName>
        <ecNumber evidence="4">1.8.4.10</ecNumber>
    </recommendedName>
    <alternativeName>
        <fullName evidence="4">5'-adenylylsulfate reductase</fullName>
    </alternativeName>
    <alternativeName>
        <fullName evidence="4">Thioredoxin-dependent 5'-adenylylsulfate reductase</fullName>
    </alternativeName>
</protein>
<evidence type="ECO:0000256" key="2">
    <source>
        <dbReference type="ARBA" id="ARBA00023002"/>
    </source>
</evidence>
<evidence type="ECO:0000256" key="1">
    <source>
        <dbReference type="ARBA" id="ARBA00009732"/>
    </source>
</evidence>
<accession>A0ABQ3YNU8</accession>
<comment type="catalytic activity">
    <reaction evidence="4">
        <text>[thioredoxin]-disulfide + sulfite + AMP + 2 H(+) = adenosine 5'-phosphosulfate + [thioredoxin]-dithiol</text>
        <dbReference type="Rhea" id="RHEA:21976"/>
        <dbReference type="Rhea" id="RHEA-COMP:10698"/>
        <dbReference type="Rhea" id="RHEA-COMP:10700"/>
        <dbReference type="ChEBI" id="CHEBI:15378"/>
        <dbReference type="ChEBI" id="CHEBI:17359"/>
        <dbReference type="ChEBI" id="CHEBI:29950"/>
        <dbReference type="ChEBI" id="CHEBI:50058"/>
        <dbReference type="ChEBI" id="CHEBI:58243"/>
        <dbReference type="ChEBI" id="CHEBI:456215"/>
        <dbReference type="EC" id="1.8.4.10"/>
    </reaction>
</comment>
<keyword evidence="7" id="KW-1185">Reference proteome</keyword>
<evidence type="ECO:0000259" key="5">
    <source>
        <dbReference type="Pfam" id="PF01507"/>
    </source>
</evidence>
<dbReference type="InterPro" id="IPR004511">
    <property type="entry name" value="PAPS/APS_Rdtase"/>
</dbReference>
<comment type="similarity">
    <text evidence="1 4">Belongs to the PAPS reductase family. CysH subfamily.</text>
</comment>
<dbReference type="PANTHER" id="PTHR46509">
    <property type="entry name" value="PHOSPHOADENOSINE PHOSPHOSULFATE REDUCTASE"/>
    <property type="match status" value="1"/>
</dbReference>
<sequence length="272" mass="29774">MPLLRPSLHGQVQRVAVQGSKPMTVLATSLNLIGLGPAPVAGRRTPDELKALALDAAVALEGAPAEQIAKWATDTFGARFCVTSSMADAVVAHLFSRVAPGVDVVFLDTGLHFPETLKVRDTVAATMNVNVRSIRPQMTVGQQDGEFGPRLFARSPDECCFMRKVEPLERALAEYDSWATGLRRDESPTRANTPVVTFDAKKGKVKVNPIAAWTQPDVDRYISRWNVPVNELFKKGYGSIGCWPCTRRTKAGEDPRAGRWAMFEKTECGLHV</sequence>
<evidence type="ECO:0000256" key="4">
    <source>
        <dbReference type="HAMAP-Rule" id="MF_00063"/>
    </source>
</evidence>
<name>A0ABQ3YNU8_9ACTN</name>
<dbReference type="NCBIfam" id="NF002537">
    <property type="entry name" value="PRK02090.1"/>
    <property type="match status" value="1"/>
</dbReference>
<feature type="binding site" evidence="4">
    <location>
        <position position="159"/>
    </location>
    <ligand>
        <name>[4Fe-4S] cluster</name>
        <dbReference type="ChEBI" id="CHEBI:49883"/>
    </ligand>
</feature>
<feature type="domain" description="Phosphoadenosine phosphosulphate reductase" evidence="5">
    <location>
        <begin position="85"/>
        <end position="247"/>
    </location>
</feature>
<dbReference type="Proteomes" id="UP000637628">
    <property type="component" value="Unassembled WGS sequence"/>
</dbReference>
<keyword evidence="4" id="KW-0408">Iron</keyword>
<dbReference type="SUPFAM" id="SSF52402">
    <property type="entry name" value="Adenine nucleotide alpha hydrolases-like"/>
    <property type="match status" value="1"/>
</dbReference>
<feature type="binding site" evidence="4">
    <location>
        <position position="245"/>
    </location>
    <ligand>
        <name>[4Fe-4S] cluster</name>
        <dbReference type="ChEBI" id="CHEBI:49883"/>
    </ligand>
</feature>
<dbReference type="NCBIfam" id="TIGR00434">
    <property type="entry name" value="cysH"/>
    <property type="match status" value="1"/>
</dbReference>
<feature type="binding site" evidence="4">
    <location>
        <position position="160"/>
    </location>
    <ligand>
        <name>[4Fe-4S] cluster</name>
        <dbReference type="ChEBI" id="CHEBI:49883"/>
    </ligand>
</feature>
<comment type="caution">
    <text evidence="6">The sequence shown here is derived from an EMBL/GenBank/DDBJ whole genome shotgun (WGS) entry which is preliminary data.</text>
</comment>
<dbReference type="EC" id="1.8.4.10" evidence="4"/>
<dbReference type="PANTHER" id="PTHR46509:SF1">
    <property type="entry name" value="PHOSPHOADENOSINE PHOSPHOSULFATE REDUCTASE"/>
    <property type="match status" value="1"/>
</dbReference>
<feature type="binding site" evidence="4">
    <location>
        <position position="242"/>
    </location>
    <ligand>
        <name>[4Fe-4S] cluster</name>
        <dbReference type="ChEBI" id="CHEBI:49883"/>
    </ligand>
</feature>
<dbReference type="CDD" id="cd23945">
    <property type="entry name" value="PAPS_reductase"/>
    <property type="match status" value="1"/>
</dbReference>
<evidence type="ECO:0000256" key="3">
    <source>
        <dbReference type="ARBA" id="ARBA00024327"/>
    </source>
</evidence>
<keyword evidence="2 4" id="KW-0560">Oxidoreductase</keyword>
<organism evidence="6 7">
    <name type="scientific">Paractinoplanes durhamensis</name>
    <dbReference type="NCBI Taxonomy" id="113563"/>
    <lineage>
        <taxon>Bacteria</taxon>
        <taxon>Bacillati</taxon>
        <taxon>Actinomycetota</taxon>
        <taxon>Actinomycetes</taxon>
        <taxon>Micromonosporales</taxon>
        <taxon>Micromonosporaceae</taxon>
        <taxon>Paractinoplanes</taxon>
    </lineage>
</organism>
<comment type="cofactor">
    <cofactor evidence="4">
        <name>[4Fe-4S] cluster</name>
        <dbReference type="ChEBI" id="CHEBI:49883"/>
    </cofactor>
    <text evidence="4">Binds 1 [4Fe-4S] cluster per subunit.</text>
</comment>